<feature type="transmembrane region" description="Helical" evidence="1">
    <location>
        <begin position="284"/>
        <end position="307"/>
    </location>
</feature>
<keyword evidence="1" id="KW-0812">Transmembrane</keyword>
<evidence type="ECO:0000313" key="2">
    <source>
        <dbReference type="EMBL" id="ACZ89801.1"/>
    </source>
</evidence>
<dbReference type="KEGG" id="sro:Sros_7104"/>
<evidence type="ECO:0000256" key="1">
    <source>
        <dbReference type="SAM" id="Phobius"/>
    </source>
</evidence>
<organism evidence="2 3">
    <name type="scientific">Streptosporangium roseum (strain ATCC 12428 / DSM 43021 / JCM 3005 / KCTC 9067 / NCIMB 10171 / NRRL 2505 / NI 9100)</name>
    <dbReference type="NCBI Taxonomy" id="479432"/>
    <lineage>
        <taxon>Bacteria</taxon>
        <taxon>Bacillati</taxon>
        <taxon>Actinomycetota</taxon>
        <taxon>Actinomycetes</taxon>
        <taxon>Streptosporangiales</taxon>
        <taxon>Streptosporangiaceae</taxon>
        <taxon>Streptosporangium</taxon>
    </lineage>
</organism>
<dbReference type="PANTHER" id="PTHR36840">
    <property type="entry name" value="BLL5714 PROTEIN"/>
    <property type="match status" value="1"/>
</dbReference>
<feature type="transmembrane region" description="Helical" evidence="1">
    <location>
        <begin position="158"/>
        <end position="175"/>
    </location>
</feature>
<gene>
    <name evidence="2" type="ordered locus">Sros_7104</name>
</gene>
<dbReference type="STRING" id="479432.Sros_7104"/>
<dbReference type="Proteomes" id="UP000002029">
    <property type="component" value="Chromosome"/>
</dbReference>
<dbReference type="EMBL" id="CP001814">
    <property type="protein sequence ID" value="ACZ89801.1"/>
    <property type="molecule type" value="Genomic_DNA"/>
</dbReference>
<dbReference type="AlphaFoldDB" id="D2BAH1"/>
<feature type="transmembrane region" description="Helical" evidence="1">
    <location>
        <begin position="215"/>
        <end position="236"/>
    </location>
</feature>
<dbReference type="eggNOG" id="COG4292">
    <property type="taxonomic scope" value="Bacteria"/>
</dbReference>
<feature type="transmembrane region" description="Helical" evidence="1">
    <location>
        <begin position="132"/>
        <end position="151"/>
    </location>
</feature>
<dbReference type="PANTHER" id="PTHR36840:SF1">
    <property type="entry name" value="BLL5714 PROTEIN"/>
    <property type="match status" value="1"/>
</dbReference>
<dbReference type="InterPro" id="IPR010640">
    <property type="entry name" value="Low_temperature_requirement_A"/>
</dbReference>
<evidence type="ECO:0000313" key="3">
    <source>
        <dbReference type="Proteomes" id="UP000002029"/>
    </source>
</evidence>
<feature type="transmembrane region" description="Helical" evidence="1">
    <location>
        <begin position="181"/>
        <end position="199"/>
    </location>
</feature>
<feature type="transmembrane region" description="Helical" evidence="1">
    <location>
        <begin position="73"/>
        <end position="94"/>
    </location>
</feature>
<evidence type="ECO:0008006" key="4">
    <source>
        <dbReference type="Google" id="ProtNLM"/>
    </source>
</evidence>
<feature type="transmembrane region" description="Helical" evidence="1">
    <location>
        <begin position="356"/>
        <end position="387"/>
    </location>
</feature>
<accession>D2BAH1</accession>
<keyword evidence="1" id="KW-1133">Transmembrane helix</keyword>
<sequence length="403" mass="42888">MIYPDVPGGGSLQNGRMRLPGWFTERIESAPPESELRVSTLELFFDLVFVFTVTQLTSLLVDGLQAGKPIEGALRVLLVFGVIWWMYAGYAWLTNAIPPVRPARRMLILLGMAGFMIVALAIPSVFDGDGTAFAIGYLLLITVHAGLYLQATSAIARVVPFNLGGLALIGVASLVGAPYNYLLWGAAVLLLWGSPYFIGQKGFALKAGHIVERHGLLVIVVLGESIVAIGIGATGLHVDFTLGLAAVLALALTACLWWLYFGGDDEVRAEHTLAGAEPVRRTRLILGAYFYAHIPMLLGVVAVAAGVKKLIGHPVDPLKPSAAVTLAVGVALFLAGNAWFRQVLDITGNRVRNAGALIALMTTALGLWSGLAQLTALVVLVTAVITLERRSVLHSPLPRPVAH</sequence>
<keyword evidence="3" id="KW-1185">Reference proteome</keyword>
<dbReference type="HOGENOM" id="CLU_045667_2_0_11"/>
<feature type="transmembrane region" description="Helical" evidence="1">
    <location>
        <begin position="242"/>
        <end position="263"/>
    </location>
</feature>
<reference evidence="2 3" key="1">
    <citation type="journal article" date="2010" name="Stand. Genomic Sci.">
        <title>Complete genome sequence of Streptosporangium roseum type strain (NI 9100).</title>
        <authorList>
            <person name="Nolan M."/>
            <person name="Sikorski J."/>
            <person name="Jando M."/>
            <person name="Lucas S."/>
            <person name="Lapidus A."/>
            <person name="Glavina Del Rio T."/>
            <person name="Chen F."/>
            <person name="Tice H."/>
            <person name="Pitluck S."/>
            <person name="Cheng J.F."/>
            <person name="Chertkov O."/>
            <person name="Sims D."/>
            <person name="Meincke L."/>
            <person name="Brettin T."/>
            <person name="Han C."/>
            <person name="Detter J.C."/>
            <person name="Bruce D."/>
            <person name="Goodwin L."/>
            <person name="Land M."/>
            <person name="Hauser L."/>
            <person name="Chang Y.J."/>
            <person name="Jeffries C.D."/>
            <person name="Ivanova N."/>
            <person name="Mavromatis K."/>
            <person name="Mikhailova N."/>
            <person name="Chen A."/>
            <person name="Palaniappan K."/>
            <person name="Chain P."/>
            <person name="Rohde M."/>
            <person name="Goker M."/>
            <person name="Bristow J."/>
            <person name="Eisen J.A."/>
            <person name="Markowitz V."/>
            <person name="Hugenholtz P."/>
            <person name="Kyrpides N.C."/>
            <person name="Klenk H.P."/>
        </authorList>
    </citation>
    <scope>NUCLEOTIDE SEQUENCE [LARGE SCALE GENOMIC DNA]</scope>
    <source>
        <strain evidence="3">ATCC 12428 / DSM 43021 / JCM 3005 / NI 9100</strain>
    </source>
</reference>
<dbReference type="Pfam" id="PF06772">
    <property type="entry name" value="LtrA"/>
    <property type="match status" value="1"/>
</dbReference>
<protein>
    <recommendedName>
        <fullName evidence="4">Low temperature requirement A</fullName>
    </recommendedName>
</protein>
<feature type="transmembrane region" description="Helical" evidence="1">
    <location>
        <begin position="106"/>
        <end position="126"/>
    </location>
</feature>
<name>D2BAH1_STRRD</name>
<proteinExistence type="predicted"/>
<feature type="transmembrane region" description="Helical" evidence="1">
    <location>
        <begin position="322"/>
        <end position="344"/>
    </location>
</feature>
<keyword evidence="1" id="KW-0472">Membrane</keyword>